<dbReference type="GO" id="GO:0006335">
    <property type="term" value="P:DNA replication-dependent chromatin assembly"/>
    <property type="evidence" value="ECO:0007669"/>
    <property type="project" value="TreeGrafter"/>
</dbReference>
<dbReference type="GO" id="GO:0034080">
    <property type="term" value="P:CENP-A containing chromatin assembly"/>
    <property type="evidence" value="ECO:0007669"/>
    <property type="project" value="TreeGrafter"/>
</dbReference>
<dbReference type="GO" id="GO:0005654">
    <property type="term" value="C:nucleoplasm"/>
    <property type="evidence" value="ECO:0007669"/>
    <property type="project" value="TreeGrafter"/>
</dbReference>
<organism evidence="4 5">
    <name type="scientific">Trichosporon asahii var. asahii (strain ATCC 90039 / CBS 2479 / JCM 2466 / KCTC 7840 / NBRC 103889/ NCYC 2677 / UAMH 7654)</name>
    <name type="common">Yeast</name>
    <dbReference type="NCBI Taxonomy" id="1186058"/>
    <lineage>
        <taxon>Eukaryota</taxon>
        <taxon>Fungi</taxon>
        <taxon>Dikarya</taxon>
        <taxon>Basidiomycota</taxon>
        <taxon>Agaricomycotina</taxon>
        <taxon>Tremellomycetes</taxon>
        <taxon>Trichosporonales</taxon>
        <taxon>Trichosporonaceae</taxon>
        <taxon>Trichosporon</taxon>
    </lineage>
</organism>
<evidence type="ECO:0000256" key="2">
    <source>
        <dbReference type="ARBA" id="ARBA00022803"/>
    </source>
</evidence>
<dbReference type="InterPro" id="IPR051730">
    <property type="entry name" value="NASP-like"/>
</dbReference>
<feature type="compositionally biased region" description="Acidic residues" evidence="3">
    <location>
        <begin position="50"/>
        <end position="60"/>
    </location>
</feature>
<keyword evidence="1" id="KW-0677">Repeat</keyword>
<dbReference type="Gene3D" id="1.25.40.10">
    <property type="entry name" value="Tetratricopeptide repeat domain"/>
    <property type="match status" value="1"/>
</dbReference>
<evidence type="ECO:0008006" key="6">
    <source>
        <dbReference type="Google" id="ProtNLM"/>
    </source>
</evidence>
<dbReference type="AlphaFoldDB" id="J8TZ62"/>
<dbReference type="GO" id="GO:0042393">
    <property type="term" value="F:histone binding"/>
    <property type="evidence" value="ECO:0007669"/>
    <property type="project" value="TreeGrafter"/>
</dbReference>
<feature type="compositionally biased region" description="Acidic residues" evidence="3">
    <location>
        <begin position="23"/>
        <end position="43"/>
    </location>
</feature>
<accession>J8TZ62</accession>
<dbReference type="HOGENOM" id="CLU_2147629_0_0_1"/>
<dbReference type="RefSeq" id="XP_014184398.1">
    <property type="nucleotide sequence ID" value="XM_014328923.1"/>
</dbReference>
<dbReference type="PANTHER" id="PTHR15081">
    <property type="entry name" value="NUCLEAR AUTOANTIGENIC SPERM PROTEIN NASP -RELATED"/>
    <property type="match status" value="1"/>
</dbReference>
<sequence>MPRSSRGSVRPSSSQKGNFVFEGDGDDGDEEEEGEGEEQEGEGEEKGQQEEGEEEPEDDFNAAWEVLDVARTIYAREVEKLAKDEGKETKLLLSECYLALGDVSCETGEWGV</sequence>
<name>J8TZ62_TRIAS</name>
<evidence type="ECO:0000256" key="1">
    <source>
        <dbReference type="ARBA" id="ARBA00022737"/>
    </source>
</evidence>
<keyword evidence="2" id="KW-0802">TPR repeat</keyword>
<proteinExistence type="predicted"/>
<feature type="compositionally biased region" description="Low complexity" evidence="3">
    <location>
        <begin position="1"/>
        <end position="14"/>
    </location>
</feature>
<evidence type="ECO:0000256" key="3">
    <source>
        <dbReference type="SAM" id="MobiDB-lite"/>
    </source>
</evidence>
<dbReference type="Proteomes" id="UP000002748">
    <property type="component" value="Unassembled WGS sequence"/>
</dbReference>
<feature type="region of interest" description="Disordered" evidence="3">
    <location>
        <begin position="1"/>
        <end position="60"/>
    </location>
</feature>
<gene>
    <name evidence="4" type="ORF">A1Q1_00082</name>
</gene>
<evidence type="ECO:0000313" key="4">
    <source>
        <dbReference type="EMBL" id="EJT53075.1"/>
    </source>
</evidence>
<dbReference type="VEuPathDB" id="FungiDB:A1Q1_00082"/>
<dbReference type="KEGG" id="tasa:A1Q1_00082"/>
<dbReference type="EMBL" id="ALBS01000009">
    <property type="protein sequence ID" value="EJT53075.1"/>
    <property type="molecule type" value="Genomic_DNA"/>
</dbReference>
<evidence type="ECO:0000313" key="5">
    <source>
        <dbReference type="Proteomes" id="UP000002748"/>
    </source>
</evidence>
<comment type="caution">
    <text evidence="4">The sequence shown here is derived from an EMBL/GenBank/DDBJ whole genome shotgun (WGS) entry which is preliminary data.</text>
</comment>
<protein>
    <recommendedName>
        <fullName evidence="6">KIF-binding protein</fullName>
    </recommendedName>
</protein>
<dbReference type="PANTHER" id="PTHR15081:SF1">
    <property type="entry name" value="NUCLEAR AUTOANTIGENIC SPERM PROTEIN"/>
    <property type="match status" value="1"/>
</dbReference>
<reference evidence="4 5" key="1">
    <citation type="journal article" date="2012" name="Eukaryot. Cell">
        <title>Draft genome sequence of CBS 2479, the standard type strain of Trichosporon asahii.</title>
        <authorList>
            <person name="Yang R.Y."/>
            <person name="Li H.T."/>
            <person name="Zhu H."/>
            <person name="Zhou G.P."/>
            <person name="Wang M."/>
            <person name="Wang L."/>
        </authorList>
    </citation>
    <scope>NUCLEOTIDE SEQUENCE [LARGE SCALE GENOMIC DNA]</scope>
    <source>
        <strain evidence="5">ATCC 90039 / CBS 2479 / JCM 2466 / KCTC 7840 / NCYC 2677 / UAMH 7654</strain>
    </source>
</reference>
<dbReference type="GeneID" id="25983596"/>
<dbReference type="InterPro" id="IPR011990">
    <property type="entry name" value="TPR-like_helical_dom_sf"/>
</dbReference>
<dbReference type="OrthoDB" id="5587616at2759"/>